<evidence type="ECO:0000313" key="6">
    <source>
        <dbReference type="EMBL" id="MBB3728531.1"/>
    </source>
</evidence>
<comment type="caution">
    <text evidence="6">The sequence shown here is derived from an EMBL/GenBank/DDBJ whole genome shotgun (WGS) entry which is preliminary data.</text>
</comment>
<evidence type="ECO:0000256" key="4">
    <source>
        <dbReference type="ARBA" id="ARBA00023136"/>
    </source>
</evidence>
<dbReference type="Pfam" id="PF04228">
    <property type="entry name" value="Zn_peptidase"/>
    <property type="match status" value="1"/>
</dbReference>
<keyword evidence="5" id="KW-0732">Signal</keyword>
<keyword evidence="4" id="KW-0472">Membrane</keyword>
<keyword evidence="2" id="KW-0812">Transmembrane</keyword>
<dbReference type="PANTHER" id="PTHR30168:SF0">
    <property type="entry name" value="INNER MEMBRANE PROTEIN"/>
    <property type="match status" value="1"/>
</dbReference>
<keyword evidence="7" id="KW-1185">Reference proteome</keyword>
<evidence type="ECO:0000256" key="2">
    <source>
        <dbReference type="ARBA" id="ARBA00022692"/>
    </source>
</evidence>
<dbReference type="AlphaFoldDB" id="A0A7W5V5Z4"/>
<reference evidence="6 7" key="1">
    <citation type="submission" date="2020-08" db="EMBL/GenBank/DDBJ databases">
        <title>Sequencing the genomes of 1000 actinobacteria strains.</title>
        <authorList>
            <person name="Klenk H.-P."/>
        </authorList>
    </citation>
    <scope>NUCLEOTIDE SEQUENCE [LARGE SCALE GENOMIC DNA]</scope>
    <source>
        <strain evidence="6 7">DSM 44320</strain>
    </source>
</reference>
<keyword evidence="3" id="KW-1133">Transmembrane helix</keyword>
<gene>
    <name evidence="6" type="ORF">FHR33_004391</name>
</gene>
<dbReference type="InterPro" id="IPR007343">
    <property type="entry name" value="Uncharacterised_pept_Zn_put"/>
</dbReference>
<sequence>MTLRRSLAALLVLLLTACGGPAASTRGREGDTFEEDVRLARVHTEAFWKAQFEALGRTYEPVTDFVAYRGEGGPSCGGQPAVPNNAFYCQDGHFIAYDVDWMAAFWNEMGDGSTYLIIPHEIGHAVQAQLGTEFALNVQRELQADCYAGGALAGLVRAGVLEAEEGDDTELLLNLEAAGDPTDDWFRPDAHGTAAQRQRSFATGYNNGVGACTSQG</sequence>
<dbReference type="PANTHER" id="PTHR30168">
    <property type="entry name" value="PUTATIVE MEMBRANE PROTEIN YPFJ"/>
    <property type="match status" value="1"/>
</dbReference>
<evidence type="ECO:0000313" key="7">
    <source>
        <dbReference type="Proteomes" id="UP000579945"/>
    </source>
</evidence>
<evidence type="ECO:0000256" key="3">
    <source>
        <dbReference type="ARBA" id="ARBA00022989"/>
    </source>
</evidence>
<protein>
    <submittedName>
        <fullName evidence="6">Uncharacterized protein</fullName>
    </submittedName>
</protein>
<dbReference type="GeneID" id="95390762"/>
<comment type="subcellular location">
    <subcellularLocation>
        <location evidence="1">Membrane</location>
        <topology evidence="1">Single-pass membrane protein</topology>
    </subcellularLocation>
</comment>
<feature type="chain" id="PRO_5030858594" evidence="5">
    <location>
        <begin position="23"/>
        <end position="216"/>
    </location>
</feature>
<evidence type="ECO:0000256" key="1">
    <source>
        <dbReference type="ARBA" id="ARBA00004167"/>
    </source>
</evidence>
<accession>A0A7W5V5Z4</accession>
<dbReference type="GO" id="GO:0016020">
    <property type="term" value="C:membrane"/>
    <property type="evidence" value="ECO:0007669"/>
    <property type="project" value="UniProtKB-SubCell"/>
</dbReference>
<evidence type="ECO:0000256" key="5">
    <source>
        <dbReference type="SAM" id="SignalP"/>
    </source>
</evidence>
<organism evidence="6 7">
    <name type="scientific">Nonomuraea dietziae</name>
    <dbReference type="NCBI Taxonomy" id="65515"/>
    <lineage>
        <taxon>Bacteria</taxon>
        <taxon>Bacillati</taxon>
        <taxon>Actinomycetota</taxon>
        <taxon>Actinomycetes</taxon>
        <taxon>Streptosporangiales</taxon>
        <taxon>Streptosporangiaceae</taxon>
        <taxon>Nonomuraea</taxon>
    </lineage>
</organism>
<dbReference type="EMBL" id="JACIBV010000001">
    <property type="protein sequence ID" value="MBB3728531.1"/>
    <property type="molecule type" value="Genomic_DNA"/>
</dbReference>
<name>A0A7W5V5Z4_9ACTN</name>
<dbReference type="RefSeq" id="WP_183650606.1">
    <property type="nucleotide sequence ID" value="NZ_BAAAXX010000048.1"/>
</dbReference>
<dbReference type="PROSITE" id="PS51257">
    <property type="entry name" value="PROKAR_LIPOPROTEIN"/>
    <property type="match status" value="1"/>
</dbReference>
<proteinExistence type="predicted"/>
<feature type="signal peptide" evidence="5">
    <location>
        <begin position="1"/>
        <end position="22"/>
    </location>
</feature>
<dbReference type="Proteomes" id="UP000579945">
    <property type="component" value="Unassembled WGS sequence"/>
</dbReference>